<dbReference type="InterPro" id="IPR018289">
    <property type="entry name" value="MULE_transposase_dom"/>
</dbReference>
<dbReference type="AlphaFoldDB" id="A0ABD3BAV0"/>
<dbReference type="PROSITE" id="PS01007">
    <property type="entry name" value="TRANSPOSASE_MUTATOR"/>
    <property type="match status" value="1"/>
</dbReference>
<keyword evidence="3 7" id="KW-0863">Zinc-finger</keyword>
<dbReference type="GO" id="GO:0003677">
    <property type="term" value="F:DNA binding"/>
    <property type="evidence" value="ECO:0007669"/>
    <property type="project" value="UniProtKB-KW"/>
</dbReference>
<keyword evidence="6" id="KW-0233">DNA recombination</keyword>
<dbReference type="InterPro" id="IPR006564">
    <property type="entry name" value="Znf_PMZ"/>
</dbReference>
<keyword evidence="4" id="KW-0862">Zinc</keyword>
<evidence type="ECO:0000256" key="1">
    <source>
        <dbReference type="ARBA" id="ARBA00022578"/>
    </source>
</evidence>
<evidence type="ECO:0000256" key="3">
    <source>
        <dbReference type="ARBA" id="ARBA00022771"/>
    </source>
</evidence>
<dbReference type="PANTHER" id="PTHR31973:SF187">
    <property type="entry name" value="MUTATOR TRANSPOSASE MUDRA PROTEIN"/>
    <property type="match status" value="1"/>
</dbReference>
<name>A0ABD3BAV0_9LAMI</name>
<feature type="compositionally biased region" description="Low complexity" evidence="8">
    <location>
        <begin position="927"/>
        <end position="936"/>
    </location>
</feature>
<feature type="region of interest" description="Disordered" evidence="8">
    <location>
        <begin position="119"/>
        <end position="142"/>
    </location>
</feature>
<evidence type="ECO:0000313" key="10">
    <source>
        <dbReference type="EMBL" id="KAL3614269.1"/>
    </source>
</evidence>
<dbReference type="GO" id="GO:0006310">
    <property type="term" value="P:DNA recombination"/>
    <property type="evidence" value="ECO:0007669"/>
    <property type="project" value="UniProtKB-KW"/>
</dbReference>
<evidence type="ECO:0000256" key="7">
    <source>
        <dbReference type="PROSITE-ProRule" id="PRU00325"/>
    </source>
</evidence>
<feature type="region of interest" description="Disordered" evidence="8">
    <location>
        <begin position="217"/>
        <end position="260"/>
    </location>
</feature>
<feature type="region of interest" description="Disordered" evidence="8">
    <location>
        <begin position="807"/>
        <end position="836"/>
    </location>
</feature>
<feature type="compositionally biased region" description="Gly residues" evidence="8">
    <location>
        <begin position="937"/>
        <end position="971"/>
    </location>
</feature>
<gene>
    <name evidence="10" type="ORF">CASFOL_042343</name>
</gene>
<protein>
    <recommendedName>
        <fullName evidence="9">SWIM-type domain-containing protein</fullName>
    </recommendedName>
</protein>
<keyword evidence="2" id="KW-0479">Metal-binding</keyword>
<dbReference type="GO" id="GO:0032196">
    <property type="term" value="P:transposition"/>
    <property type="evidence" value="ECO:0007669"/>
    <property type="project" value="UniProtKB-KW"/>
</dbReference>
<evidence type="ECO:0000313" key="11">
    <source>
        <dbReference type="Proteomes" id="UP001632038"/>
    </source>
</evidence>
<dbReference type="Pfam" id="PF04434">
    <property type="entry name" value="SWIM"/>
    <property type="match status" value="1"/>
</dbReference>
<feature type="domain" description="SWIM-type" evidence="9">
    <location>
        <begin position="737"/>
        <end position="769"/>
    </location>
</feature>
<organism evidence="10 11">
    <name type="scientific">Castilleja foliolosa</name>
    <dbReference type="NCBI Taxonomy" id="1961234"/>
    <lineage>
        <taxon>Eukaryota</taxon>
        <taxon>Viridiplantae</taxon>
        <taxon>Streptophyta</taxon>
        <taxon>Embryophyta</taxon>
        <taxon>Tracheophyta</taxon>
        <taxon>Spermatophyta</taxon>
        <taxon>Magnoliopsida</taxon>
        <taxon>eudicotyledons</taxon>
        <taxon>Gunneridae</taxon>
        <taxon>Pentapetalae</taxon>
        <taxon>asterids</taxon>
        <taxon>lamiids</taxon>
        <taxon>Lamiales</taxon>
        <taxon>Orobanchaceae</taxon>
        <taxon>Pedicularideae</taxon>
        <taxon>Castillejinae</taxon>
        <taxon>Castilleja</taxon>
    </lineage>
</organism>
<dbReference type="Pfam" id="PF26130">
    <property type="entry name" value="PB1-like"/>
    <property type="match status" value="1"/>
</dbReference>
<dbReference type="InterPro" id="IPR004332">
    <property type="entry name" value="Transposase_MuDR"/>
</dbReference>
<evidence type="ECO:0000256" key="8">
    <source>
        <dbReference type="SAM" id="MobiDB-lite"/>
    </source>
</evidence>
<dbReference type="InterPro" id="IPR058594">
    <property type="entry name" value="PB1-like_dom_pln"/>
</dbReference>
<feature type="compositionally biased region" description="Gly residues" evidence="8">
    <location>
        <begin position="914"/>
        <end position="926"/>
    </location>
</feature>
<feature type="compositionally biased region" description="Basic and acidic residues" evidence="8">
    <location>
        <begin position="217"/>
        <end position="231"/>
    </location>
</feature>
<dbReference type="PANTHER" id="PTHR31973">
    <property type="entry name" value="POLYPROTEIN, PUTATIVE-RELATED"/>
    <property type="match status" value="1"/>
</dbReference>
<keyword evidence="5" id="KW-0238">DNA-binding</keyword>
<comment type="caution">
    <text evidence="10">The sequence shown here is derived from an EMBL/GenBank/DDBJ whole genome shotgun (WGS) entry which is preliminary data.</text>
</comment>
<keyword evidence="1" id="KW-0815">Transposition</keyword>
<feature type="compositionally biased region" description="Basic residues" evidence="8">
    <location>
        <begin position="873"/>
        <end position="882"/>
    </location>
</feature>
<feature type="compositionally biased region" description="Gly residues" evidence="8">
    <location>
        <begin position="891"/>
        <end position="903"/>
    </location>
</feature>
<dbReference type="InterPro" id="IPR001207">
    <property type="entry name" value="Transposase_mutator"/>
</dbReference>
<dbReference type="Pfam" id="PF10551">
    <property type="entry name" value="MULE"/>
    <property type="match status" value="1"/>
</dbReference>
<proteinExistence type="predicted"/>
<dbReference type="EMBL" id="JAVIJP010000107">
    <property type="protein sequence ID" value="KAL3614269.1"/>
    <property type="molecule type" value="Genomic_DNA"/>
</dbReference>
<dbReference type="PROSITE" id="PS50966">
    <property type="entry name" value="ZF_SWIM"/>
    <property type="match status" value="1"/>
</dbReference>
<sequence length="1107" mass="122412">MVDNNWTVKLHHGGQFVDKPRKAYVKGKVAVFNGMEEDKMSLPEFWDMGKELNYPSPRSYNYYYKIPKLSMAKGLVLLETDMDVLKMLECHLDTYVINAYMVPPDVAAEVQEVHAENAPVNEEAGDGQPDANDDGMSLGNDEQEDNIVPEELDNQEEAVFMEELDEAGTDEEQNSDNDVIDEGVNKITFGDEEEDHRLDSDIEDDVYRLVDDFVQRAEPDKDGRGSRHNEDDVPVAVSDDEKNGSREYDSDELRSIDGSGDDQDISKYVLYREPTKPQEKPILKVGMKFVDARQFRKALRSHAVLSGYDIHFKKNEGGRVTCVCKESQESKKEGEIGCKWRIHASWNDEESAFIIKTYNPDHGCSRVFENTQATSAVLSNMYIENLRDDPDWKLSAMQKAVNRELGIDVSTSKIYNAKKKAKKAIEGDFIEQYSLLWDYCNILKIRNPGSYVKMKVERLSEDDKPTFQRLFISYGAWIEGFKSGCRKLIGLDGCFLKGSFGGQLLSAVGRDANNGMFPIAIAVVEAETTDSWTWFLNQLLDAIGSVEDNGWCFISDRQKGLEETFETVIPQAHHRFCLRHLYANFKTNGFKSLKLKEEMWLAAAAFNKEEFLVHMMNIKKEDLSSYEYLSKVEPSQWARSYFDPAVKCELLCNNLSESWNHFIIKAREKPILTMLEMIRRLVMRRIQVNSSKMAKYEGLICPKAQAKLDMCKENSRHCQTLYSGCRQFEVLCHSTFHAVDLDQKTCSCKRWDFTGIPCNHAVAAIWKMKLKPESFVDVYFQKQTYMKQYKPIMHPLIDKSLWPKTGHEPVLPPVLRSKPGRPKKKRRRATDEAKQPYKLKRLNTSLQCKTCHQYGHNSRTCKGAPVLTEGRHKTTRPLRAKGGRPSNDDNGGVGTVTDRGGGNVQMRGGRPVHRGGGSIVRRGGGVFKRVGGSTVRGRGGGLVKKGGGRPNRGGSGGVTEGFSGGANSGGGSGDVNVGFSVGTNTGGGSGGVNEGFSGGTNIGGGSGGVNEGFSGGGGGNIGGGSGGVLDTTSGNGSAVRDFGGLNDSLTGGGSPLGSFGGGAIRREGGAINIPTRSLSVRGAVLWYESSKRTSFKFSQSAPPNSQD</sequence>
<evidence type="ECO:0000256" key="6">
    <source>
        <dbReference type="ARBA" id="ARBA00023172"/>
    </source>
</evidence>
<feature type="compositionally biased region" description="Basic and acidic residues" evidence="8">
    <location>
        <begin position="239"/>
        <end position="255"/>
    </location>
</feature>
<dbReference type="Proteomes" id="UP001632038">
    <property type="component" value="Unassembled WGS sequence"/>
</dbReference>
<dbReference type="InterPro" id="IPR007527">
    <property type="entry name" value="Znf_SWIM"/>
</dbReference>
<evidence type="ECO:0000256" key="4">
    <source>
        <dbReference type="ARBA" id="ARBA00022833"/>
    </source>
</evidence>
<feature type="compositionally biased region" description="Basic residues" evidence="8">
    <location>
        <begin position="818"/>
        <end position="828"/>
    </location>
</feature>
<feature type="region of interest" description="Disordered" evidence="8">
    <location>
        <begin position="869"/>
        <end position="971"/>
    </location>
</feature>
<dbReference type="SMART" id="SM00575">
    <property type="entry name" value="ZnF_PMZ"/>
    <property type="match status" value="1"/>
</dbReference>
<evidence type="ECO:0000256" key="5">
    <source>
        <dbReference type="ARBA" id="ARBA00023125"/>
    </source>
</evidence>
<keyword evidence="11" id="KW-1185">Reference proteome</keyword>
<evidence type="ECO:0000259" key="9">
    <source>
        <dbReference type="PROSITE" id="PS50966"/>
    </source>
</evidence>
<evidence type="ECO:0000256" key="2">
    <source>
        <dbReference type="ARBA" id="ARBA00022723"/>
    </source>
</evidence>
<reference evidence="11" key="1">
    <citation type="journal article" date="2024" name="IScience">
        <title>Strigolactones Initiate the Formation of Haustorium-like Structures in Castilleja.</title>
        <authorList>
            <person name="Buerger M."/>
            <person name="Peterson D."/>
            <person name="Chory J."/>
        </authorList>
    </citation>
    <scope>NUCLEOTIDE SEQUENCE [LARGE SCALE GENOMIC DNA]</scope>
</reference>
<dbReference type="GO" id="GO:0008270">
    <property type="term" value="F:zinc ion binding"/>
    <property type="evidence" value="ECO:0007669"/>
    <property type="project" value="UniProtKB-KW"/>
</dbReference>
<accession>A0ABD3BAV0</accession>
<dbReference type="Pfam" id="PF03108">
    <property type="entry name" value="DBD_Tnp_Mut"/>
    <property type="match status" value="1"/>
</dbReference>